<name>A0A521G2N1_9BACT</name>
<feature type="transmembrane region" description="Helical" evidence="1">
    <location>
        <begin position="69"/>
        <end position="90"/>
    </location>
</feature>
<protein>
    <submittedName>
        <fullName evidence="2">Uncharacterized protein</fullName>
    </submittedName>
</protein>
<proteinExistence type="predicted"/>
<dbReference type="AlphaFoldDB" id="A0A521G2N1"/>
<keyword evidence="1" id="KW-0472">Membrane</keyword>
<sequence length="187" mass="21841">MENNRLFLKKIATKKFILIIGIILWLIYPPKVGFTLHLSLGCIRFFIVISFVLITLDVIFFFIERSSIYLYDILKVLILLTVSTAGNFYLKSLDNQAVGFLRNSAENIRSQCIKLKKCPVCLDGWKKIDDNDYCQYKYIGSGGTVFYIYYYPDNDHFNMYIHYGPDSEFHLYGSIKTPVSEDRYDDL</sequence>
<reference evidence="2" key="1">
    <citation type="submission" date="2017-07" db="EMBL/GenBank/DDBJ databases">
        <title>The cable genome - Insights into the physiology and evolution of filamentous bacteria capable of sulfide oxidation via long distance electron transfer.</title>
        <authorList>
            <person name="Thorup C."/>
            <person name="Bjerg J.T."/>
            <person name="Schreiber L."/>
            <person name="Nielsen L.P."/>
            <person name="Kjeldsen K.U."/>
            <person name="Boesen T."/>
            <person name="Boggild A."/>
            <person name="Meysman F."/>
            <person name="Geelhoed J."/>
            <person name="Schramm A."/>
        </authorList>
    </citation>
    <scope>NUCLEOTIDE SEQUENCE [LARGE SCALE GENOMIC DNA]</scope>
    <source>
        <strain evidence="2">GS</strain>
    </source>
</reference>
<dbReference type="Proteomes" id="UP000316238">
    <property type="component" value="Unassembled WGS sequence"/>
</dbReference>
<evidence type="ECO:0000256" key="1">
    <source>
        <dbReference type="SAM" id="Phobius"/>
    </source>
</evidence>
<comment type="caution">
    <text evidence="2">The sequence shown here is derived from an EMBL/GenBank/DDBJ whole genome shotgun (WGS) entry which is preliminary data.</text>
</comment>
<evidence type="ECO:0000313" key="3">
    <source>
        <dbReference type="Proteomes" id="UP000316238"/>
    </source>
</evidence>
<accession>A0A521G2N1</accession>
<feature type="transmembrane region" description="Helical" evidence="1">
    <location>
        <begin position="12"/>
        <end position="28"/>
    </location>
</feature>
<organism evidence="2 3">
    <name type="scientific">Candidatus Electronema aureum</name>
    <dbReference type="NCBI Taxonomy" id="2005002"/>
    <lineage>
        <taxon>Bacteria</taxon>
        <taxon>Pseudomonadati</taxon>
        <taxon>Thermodesulfobacteriota</taxon>
        <taxon>Desulfobulbia</taxon>
        <taxon>Desulfobulbales</taxon>
        <taxon>Desulfobulbaceae</taxon>
        <taxon>Candidatus Electronema</taxon>
    </lineage>
</organism>
<gene>
    <name evidence="2" type="ORF">CDV28_10821</name>
</gene>
<keyword evidence="1" id="KW-0812">Transmembrane</keyword>
<keyword evidence="3" id="KW-1185">Reference proteome</keyword>
<evidence type="ECO:0000313" key="2">
    <source>
        <dbReference type="EMBL" id="TAA75282.1"/>
    </source>
</evidence>
<feature type="transmembrane region" description="Helical" evidence="1">
    <location>
        <begin position="34"/>
        <end position="62"/>
    </location>
</feature>
<dbReference type="EMBL" id="NQJD01000008">
    <property type="protein sequence ID" value="TAA75282.1"/>
    <property type="molecule type" value="Genomic_DNA"/>
</dbReference>
<keyword evidence="1" id="KW-1133">Transmembrane helix</keyword>